<keyword evidence="1" id="KW-1133">Transmembrane helix</keyword>
<feature type="transmembrane region" description="Helical" evidence="1">
    <location>
        <begin position="18"/>
        <end position="38"/>
    </location>
</feature>
<keyword evidence="1" id="KW-0472">Membrane</keyword>
<protein>
    <submittedName>
        <fullName evidence="2">Uncharacterized protein</fullName>
    </submittedName>
</protein>
<dbReference type="AlphaFoldDB" id="A0A0G0RTH5"/>
<dbReference type="Proteomes" id="UP000034627">
    <property type="component" value="Unassembled WGS sequence"/>
</dbReference>
<gene>
    <name evidence="2" type="ORF">UT93_C0008G0004</name>
</gene>
<evidence type="ECO:0000313" key="3">
    <source>
        <dbReference type="Proteomes" id="UP000034627"/>
    </source>
</evidence>
<evidence type="ECO:0000313" key="2">
    <source>
        <dbReference type="EMBL" id="KKR55994.1"/>
    </source>
</evidence>
<organism evidence="2 3">
    <name type="scientific">Candidatus Woesebacteria bacterium GW2011_GWF1_40_24</name>
    <dbReference type="NCBI Taxonomy" id="1618601"/>
    <lineage>
        <taxon>Bacteria</taxon>
        <taxon>Candidatus Woeseibacteriota</taxon>
    </lineage>
</organism>
<proteinExistence type="predicted"/>
<evidence type="ECO:0000256" key="1">
    <source>
        <dbReference type="SAM" id="Phobius"/>
    </source>
</evidence>
<keyword evidence="1" id="KW-0812">Transmembrane</keyword>
<dbReference type="EMBL" id="LBYR01000008">
    <property type="protein sequence ID" value="KKR55994.1"/>
    <property type="molecule type" value="Genomic_DNA"/>
</dbReference>
<feature type="transmembrane region" description="Helical" evidence="1">
    <location>
        <begin position="68"/>
        <end position="86"/>
    </location>
</feature>
<comment type="caution">
    <text evidence="2">The sequence shown here is derived from an EMBL/GenBank/DDBJ whole genome shotgun (WGS) entry which is preliminary data.</text>
</comment>
<name>A0A0G0RTH5_9BACT</name>
<sequence>MNKIFSSLTPGIDFVKTYLYKIVFVVISIVIFYFVYWITSYSLKKLKPEIYSYYPFDKFFPKSGKWSIFYFLITIVFLGILVYAIIKGGFYLAPA</sequence>
<reference evidence="2 3" key="1">
    <citation type="journal article" date="2015" name="Nature">
        <title>rRNA introns, odd ribosomes, and small enigmatic genomes across a large radiation of phyla.</title>
        <authorList>
            <person name="Brown C.T."/>
            <person name="Hug L.A."/>
            <person name="Thomas B.C."/>
            <person name="Sharon I."/>
            <person name="Castelle C.J."/>
            <person name="Singh A."/>
            <person name="Wilkins M.J."/>
            <person name="Williams K.H."/>
            <person name="Banfield J.F."/>
        </authorList>
    </citation>
    <scope>NUCLEOTIDE SEQUENCE [LARGE SCALE GENOMIC DNA]</scope>
</reference>
<accession>A0A0G0RTH5</accession>